<feature type="transmembrane region" description="Helical" evidence="1">
    <location>
        <begin position="6"/>
        <end position="29"/>
    </location>
</feature>
<protein>
    <submittedName>
        <fullName evidence="2">Uncharacterized protein</fullName>
    </submittedName>
</protein>
<evidence type="ECO:0000313" key="3">
    <source>
        <dbReference type="Proteomes" id="UP000494174"/>
    </source>
</evidence>
<keyword evidence="1" id="KW-0812">Transmembrane</keyword>
<dbReference type="EMBL" id="CABVPU010000010">
    <property type="protein sequence ID" value="VWB70009.1"/>
    <property type="molecule type" value="Genomic_DNA"/>
</dbReference>
<reference evidence="2 3" key="1">
    <citation type="submission" date="2019-09" db="EMBL/GenBank/DDBJ databases">
        <authorList>
            <person name="Depoorter E."/>
        </authorList>
    </citation>
    <scope>NUCLEOTIDE SEQUENCE [LARGE SCALE GENOMIC DNA]</scope>
    <source>
        <strain evidence="2">R-15945</strain>
    </source>
</reference>
<evidence type="ECO:0000313" key="2">
    <source>
        <dbReference type="EMBL" id="VWB70009.1"/>
    </source>
</evidence>
<sequence>MRAVSGVLGIVSMLFILVAVIGLIWPSLFKNRKTGTVPKRALLFFGGIAASMVTVIVAAIILPEQGNVAKTADRHASELASVVAAVSSVSSQTDVAAPHVSLDLTPKQFRREYNRLASESSDNDALAEIEIVHDAVYDGFQQTVGRNLELAGIVNKADGTLRELVIRIGINEPGVMLKSVATLATIAAAVNPASSSTDDTEIIVHMIQLAMESRKESKLVERSVGKLHYSAISSDTAGLLFSISPR</sequence>
<keyword evidence="1" id="KW-0472">Membrane</keyword>
<organism evidence="2 3">
    <name type="scientific">Burkholderia lata (strain ATCC 17760 / DSM 23089 / LMG 22485 / NCIMB 9086 / R18194 / 383)</name>
    <dbReference type="NCBI Taxonomy" id="482957"/>
    <lineage>
        <taxon>Bacteria</taxon>
        <taxon>Pseudomonadati</taxon>
        <taxon>Pseudomonadota</taxon>
        <taxon>Betaproteobacteria</taxon>
        <taxon>Burkholderiales</taxon>
        <taxon>Burkholderiaceae</taxon>
        <taxon>Burkholderia</taxon>
        <taxon>Burkholderia cepacia complex</taxon>
    </lineage>
</organism>
<accession>A0A6P2LSA9</accession>
<feature type="transmembrane region" description="Helical" evidence="1">
    <location>
        <begin position="41"/>
        <end position="62"/>
    </location>
</feature>
<proteinExistence type="predicted"/>
<keyword evidence="1" id="KW-1133">Transmembrane helix</keyword>
<gene>
    <name evidence="2" type="ORF">BLA15945_03330</name>
</gene>
<dbReference type="AlphaFoldDB" id="A0A6P2LSA9"/>
<dbReference type="Proteomes" id="UP000494174">
    <property type="component" value="Unassembled WGS sequence"/>
</dbReference>
<evidence type="ECO:0000256" key="1">
    <source>
        <dbReference type="SAM" id="Phobius"/>
    </source>
</evidence>
<name>A0A6P2LSA9_BURL3</name>